<dbReference type="Proteomes" id="UP000317155">
    <property type="component" value="Unassembled WGS sequence"/>
</dbReference>
<feature type="chain" id="PRO_5022172159" description="Carbohydrate porin" evidence="1">
    <location>
        <begin position="29"/>
        <end position="450"/>
    </location>
</feature>
<sequence>MLTYLRLPLFLCALAGWALIALPSPALAGETVPIEEFNALKDRVAELEALLLRGQGGAATPAPQAAAAPVAVEQKVEAPSEGETVAVAATEEEAETTDHLKVGGALRMNYTYNDDDRWHEDGKEKGGDFKFDLFRLDVNGSYNDVQLSAQYRFMEDQHFIHHGWLGYNLSDETGVQLGLTQVPFGLLPYASHNFWFGLPYYLGLEDDYDLGLKLLHQNGPWDLQLAFFKNADFGNASDLERYSYDIVKEGDQQNEESNQINARLAYRLDHGDLGNTEFGVSGQWGQLYNGDTGRNGDHWAAAAHVNGTYGPFNLMLEAIEYEHNPKNPAGVSDKTVRMGAFGWGHDVAAKGTVYVAGLSYDVPVSWGPVSKLTFYNDYSRLVKAEEDFEDSEINTLGCLVTAGPVYTYIDFIMGKNATWIGSIGEDGFGAGRHRDEGWNTKFNINVGYYF</sequence>
<evidence type="ECO:0000256" key="1">
    <source>
        <dbReference type="SAM" id="SignalP"/>
    </source>
</evidence>
<name>A0A550JIU4_9BACT</name>
<keyword evidence="1" id="KW-0732">Signal</keyword>
<proteinExistence type="predicted"/>
<evidence type="ECO:0000313" key="3">
    <source>
        <dbReference type="Proteomes" id="UP000317155"/>
    </source>
</evidence>
<comment type="caution">
    <text evidence="2">The sequence shown here is derived from an EMBL/GenBank/DDBJ whole genome shotgun (WGS) entry which is preliminary data.</text>
</comment>
<accession>A0A550JIU4</accession>
<dbReference type="RefSeq" id="WP_092055605.1">
    <property type="nucleotide sequence ID" value="NZ_FOJJ01000012.1"/>
</dbReference>
<organism evidence="2 3">
    <name type="scientific">Trichloromonas acetexigens</name>
    <dbReference type="NCBI Taxonomy" id="38815"/>
    <lineage>
        <taxon>Bacteria</taxon>
        <taxon>Pseudomonadati</taxon>
        <taxon>Thermodesulfobacteriota</taxon>
        <taxon>Desulfuromonadia</taxon>
        <taxon>Desulfuromonadales</taxon>
        <taxon>Trichloromonadaceae</taxon>
        <taxon>Trichloromonas</taxon>
    </lineage>
</organism>
<keyword evidence="3" id="KW-1185">Reference proteome</keyword>
<feature type="signal peptide" evidence="1">
    <location>
        <begin position="1"/>
        <end position="28"/>
    </location>
</feature>
<dbReference type="EMBL" id="VJVV01000002">
    <property type="protein sequence ID" value="TRO83116.1"/>
    <property type="molecule type" value="Genomic_DNA"/>
</dbReference>
<dbReference type="OrthoDB" id="625456at2"/>
<dbReference type="AlphaFoldDB" id="A0A550JIU4"/>
<evidence type="ECO:0008006" key="4">
    <source>
        <dbReference type="Google" id="ProtNLM"/>
    </source>
</evidence>
<protein>
    <recommendedName>
        <fullName evidence="4">Carbohydrate porin</fullName>
    </recommendedName>
</protein>
<dbReference type="SUPFAM" id="SSF56935">
    <property type="entry name" value="Porins"/>
    <property type="match status" value="1"/>
</dbReference>
<evidence type="ECO:0000313" key="2">
    <source>
        <dbReference type="EMBL" id="TRO83116.1"/>
    </source>
</evidence>
<reference evidence="2 3" key="1">
    <citation type="submission" date="2019-07" db="EMBL/GenBank/DDBJ databases">
        <title>Insights of Desulfuromonas acetexigens electromicrobiology.</title>
        <authorList>
            <person name="Katuri K."/>
            <person name="Sapireddy V."/>
            <person name="Shaw D.R."/>
            <person name="Saikaly P."/>
        </authorList>
    </citation>
    <scope>NUCLEOTIDE SEQUENCE [LARGE SCALE GENOMIC DNA]</scope>
    <source>
        <strain evidence="2 3">2873</strain>
    </source>
</reference>
<gene>
    <name evidence="2" type="ORF">FL622_03265</name>
</gene>
<dbReference type="InterPro" id="IPR023614">
    <property type="entry name" value="Porin_dom_sf"/>
</dbReference>
<dbReference type="Gene3D" id="2.40.160.10">
    <property type="entry name" value="Porin"/>
    <property type="match status" value="1"/>
</dbReference>